<organism evidence="9 10">
    <name type="scientific">Marinicrinis sediminis</name>
    <dbReference type="NCBI Taxonomy" id="1652465"/>
    <lineage>
        <taxon>Bacteria</taxon>
        <taxon>Bacillati</taxon>
        <taxon>Bacillota</taxon>
        <taxon>Bacilli</taxon>
        <taxon>Bacillales</taxon>
        <taxon>Paenibacillaceae</taxon>
    </lineage>
</organism>
<evidence type="ECO:0000256" key="5">
    <source>
        <dbReference type="ARBA" id="ARBA00022840"/>
    </source>
</evidence>
<evidence type="ECO:0000259" key="8">
    <source>
        <dbReference type="PROSITE" id="PS50893"/>
    </source>
</evidence>
<dbReference type="Gene3D" id="3.40.50.300">
    <property type="entry name" value="P-loop containing nucleotide triphosphate hydrolases"/>
    <property type="match status" value="1"/>
</dbReference>
<dbReference type="SUPFAM" id="SSF52540">
    <property type="entry name" value="P-loop containing nucleoside triphosphate hydrolases"/>
    <property type="match status" value="1"/>
</dbReference>
<dbReference type="Pfam" id="PF00005">
    <property type="entry name" value="ABC_tran"/>
    <property type="match status" value="1"/>
</dbReference>
<feature type="domain" description="ABC transporter" evidence="8">
    <location>
        <begin position="30"/>
        <end position="265"/>
    </location>
</feature>
<dbReference type="InterPro" id="IPR003593">
    <property type="entry name" value="AAA+_ATPase"/>
</dbReference>
<dbReference type="PROSITE" id="PS50893">
    <property type="entry name" value="ABC_TRANSPORTER_2"/>
    <property type="match status" value="1"/>
</dbReference>
<gene>
    <name evidence="9" type="ORF">ACFSUC_10980</name>
</gene>
<keyword evidence="4 7" id="KW-0547">Nucleotide-binding</keyword>
<keyword evidence="7" id="KW-0997">Cell inner membrane</keyword>
<comment type="similarity">
    <text evidence="1 7">Belongs to the ABC transporter superfamily.</text>
</comment>
<dbReference type="InterPro" id="IPR027417">
    <property type="entry name" value="P-loop_NTPase"/>
</dbReference>
<comment type="subunit">
    <text evidence="7">The complex is probably composed of two ATP-binding proteins, two transmembrane proteins and a solute-binding protein.</text>
</comment>
<dbReference type="InterPro" id="IPR003439">
    <property type="entry name" value="ABC_transporter-like_ATP-bd"/>
</dbReference>
<dbReference type="EMBL" id="JBHUMM010000025">
    <property type="protein sequence ID" value="MFD2672124.1"/>
    <property type="molecule type" value="Genomic_DNA"/>
</dbReference>
<evidence type="ECO:0000313" key="9">
    <source>
        <dbReference type="EMBL" id="MFD2672124.1"/>
    </source>
</evidence>
<evidence type="ECO:0000256" key="4">
    <source>
        <dbReference type="ARBA" id="ARBA00022741"/>
    </source>
</evidence>
<evidence type="ECO:0000256" key="7">
    <source>
        <dbReference type="RuleBase" id="RU369116"/>
    </source>
</evidence>
<keyword evidence="10" id="KW-1185">Reference proteome</keyword>
<keyword evidence="7" id="KW-0472">Membrane</keyword>
<dbReference type="Proteomes" id="UP001597497">
    <property type="component" value="Unassembled WGS sequence"/>
</dbReference>
<evidence type="ECO:0000313" key="10">
    <source>
        <dbReference type="Proteomes" id="UP001597497"/>
    </source>
</evidence>
<dbReference type="GO" id="GO:0005524">
    <property type="term" value="F:ATP binding"/>
    <property type="evidence" value="ECO:0007669"/>
    <property type="project" value="UniProtKB-KW"/>
</dbReference>
<evidence type="ECO:0000256" key="3">
    <source>
        <dbReference type="ARBA" id="ARBA00022737"/>
    </source>
</evidence>
<accession>A0ABW5RBF6</accession>
<keyword evidence="5 7" id="KW-0067">ATP-binding</keyword>
<keyword evidence="6" id="KW-0129">CBS domain</keyword>
<keyword evidence="3" id="KW-0677">Repeat</keyword>
<keyword evidence="7" id="KW-1003">Cell membrane</keyword>
<keyword evidence="2 7" id="KW-0813">Transport</keyword>
<dbReference type="InterPro" id="IPR017871">
    <property type="entry name" value="ABC_transporter-like_CS"/>
</dbReference>
<evidence type="ECO:0000256" key="2">
    <source>
        <dbReference type="ARBA" id="ARBA00022448"/>
    </source>
</evidence>
<sequence>MAFLSRQRQALCAWQGRQRKGTNAMGEYAIEFEQVSKTFPHAAEPAVHETSLNIAEGSFITILGASGSGKTTLLKMVNRIHEPTSGRIRVQGQDITSLPVKNLRRKIGYVIQQIGLFPHMTVEQNIATVPKILGWNAGKIRERVAELLELVHLPAEFRDRYPRQLSGGQQQRVGIARAMAGDASIMLMDEPFGALDAITRASLQDELIDIQRKLNKTILFVTHDIDEAMKLGDQIVIMNEGRIQQYGTPLEILTEPANDFVRQLVHADDVFQRLELMEAQRMMVPVRQASGEIGHTVYTTDSLKKVLSCLLQSDGEQVGVRNEDDELVGTIGFEQLKVLDGRIHEPIESR</sequence>
<comment type="caution">
    <text evidence="9">The sequence shown here is derived from an EMBL/GenBank/DDBJ whole genome shotgun (WGS) entry which is preliminary data.</text>
</comment>
<dbReference type="NCBIfam" id="TIGR01186">
    <property type="entry name" value="proV"/>
    <property type="match status" value="1"/>
</dbReference>
<proteinExistence type="inferred from homology"/>
<dbReference type="SMART" id="SM00382">
    <property type="entry name" value="AAA"/>
    <property type="match status" value="1"/>
</dbReference>
<dbReference type="EC" id="7.6.2.9" evidence="7"/>
<evidence type="ECO:0000256" key="6">
    <source>
        <dbReference type="ARBA" id="ARBA00023122"/>
    </source>
</evidence>
<dbReference type="InterPro" id="IPR005892">
    <property type="entry name" value="Gly-betaine_transp_ATP-bd"/>
</dbReference>
<evidence type="ECO:0000256" key="1">
    <source>
        <dbReference type="ARBA" id="ARBA00005417"/>
    </source>
</evidence>
<dbReference type="PANTHER" id="PTHR43117:SF5">
    <property type="entry name" value="GLYCINE BETAINE UPTAKE SYSTEM ATP-BINDING PROTEIN YEHX"/>
    <property type="match status" value="1"/>
</dbReference>
<dbReference type="PROSITE" id="PS00211">
    <property type="entry name" value="ABC_TRANSPORTER_1"/>
    <property type="match status" value="1"/>
</dbReference>
<dbReference type="PANTHER" id="PTHR43117">
    <property type="entry name" value="OSMOPROTECTANT IMPORT ATP-BINDING PROTEIN OSMV"/>
    <property type="match status" value="1"/>
</dbReference>
<protein>
    <recommendedName>
        <fullName evidence="7">Quaternary amine transport ATP-binding protein</fullName>
        <ecNumber evidence="7">7.6.2.9</ecNumber>
    </recommendedName>
</protein>
<comment type="subcellular location">
    <subcellularLocation>
        <location evidence="7">Cell inner membrane</location>
        <topology evidence="7">Peripheral membrane protein</topology>
    </subcellularLocation>
</comment>
<reference evidence="10" key="1">
    <citation type="journal article" date="2019" name="Int. J. Syst. Evol. Microbiol.">
        <title>The Global Catalogue of Microorganisms (GCM) 10K type strain sequencing project: providing services to taxonomists for standard genome sequencing and annotation.</title>
        <authorList>
            <consortium name="The Broad Institute Genomics Platform"/>
            <consortium name="The Broad Institute Genome Sequencing Center for Infectious Disease"/>
            <person name="Wu L."/>
            <person name="Ma J."/>
        </authorList>
    </citation>
    <scope>NUCLEOTIDE SEQUENCE [LARGE SCALE GENOMIC DNA]</scope>
    <source>
        <strain evidence="10">KCTC 33676</strain>
    </source>
</reference>
<name>A0ABW5RBF6_9BACL</name>
<comment type="catalytic activity">
    <reaction evidence="7">
        <text>a quaternary ammonium(out) + ATP + H2O = a quaternary ammonium(in) + ADP + phosphate + H(+)</text>
        <dbReference type="Rhea" id="RHEA:11036"/>
        <dbReference type="ChEBI" id="CHEBI:15377"/>
        <dbReference type="ChEBI" id="CHEBI:15378"/>
        <dbReference type="ChEBI" id="CHEBI:30616"/>
        <dbReference type="ChEBI" id="CHEBI:35267"/>
        <dbReference type="ChEBI" id="CHEBI:43474"/>
        <dbReference type="ChEBI" id="CHEBI:456216"/>
    </reaction>
</comment>